<accession>A0A2P8IF84</accession>
<evidence type="ECO:0000313" key="2">
    <source>
        <dbReference type="EMBL" id="PSL57117.1"/>
    </source>
</evidence>
<reference evidence="2 3" key="1">
    <citation type="submission" date="2018-03" db="EMBL/GenBank/DDBJ databases">
        <title>Genomic Encyclopedia of Type Strains, Phase III (KMG-III): the genomes of soil and plant-associated and newly described type strains.</title>
        <authorList>
            <person name="Whitman W."/>
        </authorList>
    </citation>
    <scope>NUCLEOTIDE SEQUENCE [LARGE SCALE GENOMIC DNA]</scope>
    <source>
        <strain evidence="2 3">CGMCC 4.7097</strain>
    </source>
</reference>
<keyword evidence="2" id="KW-0238">DNA-binding</keyword>
<sequence length="433" mass="47123">MNRPKASELRTSAPRRWHVVRYHRAATEAGGHTYAGGMTFTALHRVLGVAPGPLTDELLDAAVNANAAETNDLDWKSELPPVKGLPQTDFPKDVAAMANSGGGVIVYGVRESQKAATGRGDVGGFDEVYERALRSAAITAVSPPVFGLTVHRLGAEGNRAVAVEVPASVDGPHLIYRNEYFGAPVRNDSDTVWMKERQIEAMYRARFDERRHATEALDNLYAEAAAGRDCDQRAWLIAVAHPRLPRFRDRLTRDQAREVLSKTEGLALVYAGRGGIHPLESVDRLNPRPGLRRWVAVNTATDERSTWKESWMSIHHDGSVSLATGVGGHRASSTAHFAGCEVDASSLECAIADVMALIRATAEATDNDEYDVRVGIEWTGGQPLTILTRDGFGHTYDGVSTPLHRYAPVETTVNAVEPALDYYCTSTTSPRTV</sequence>
<dbReference type="EMBL" id="PYAX01000002">
    <property type="protein sequence ID" value="PSL57117.1"/>
    <property type="molecule type" value="Genomic_DNA"/>
</dbReference>
<keyword evidence="3" id="KW-1185">Reference proteome</keyword>
<evidence type="ECO:0000313" key="3">
    <source>
        <dbReference type="Proteomes" id="UP000241118"/>
    </source>
</evidence>
<organism evidence="2 3">
    <name type="scientific">Saccharothrix carnea</name>
    <dbReference type="NCBI Taxonomy" id="1280637"/>
    <lineage>
        <taxon>Bacteria</taxon>
        <taxon>Bacillati</taxon>
        <taxon>Actinomycetota</taxon>
        <taxon>Actinomycetes</taxon>
        <taxon>Pseudonocardiales</taxon>
        <taxon>Pseudonocardiaceae</taxon>
        <taxon>Saccharothrix</taxon>
    </lineage>
</organism>
<dbReference type="Gene3D" id="3.30.950.30">
    <property type="entry name" value="Schlafen, AAA domain"/>
    <property type="match status" value="1"/>
</dbReference>
<proteinExistence type="predicted"/>
<dbReference type="InterPro" id="IPR038461">
    <property type="entry name" value="Schlafen_AlbA_2_dom_sf"/>
</dbReference>
<dbReference type="GO" id="GO:0003677">
    <property type="term" value="F:DNA binding"/>
    <property type="evidence" value="ECO:0007669"/>
    <property type="project" value="UniProtKB-KW"/>
</dbReference>
<gene>
    <name evidence="2" type="ORF">B0I31_10294</name>
</gene>
<dbReference type="AlphaFoldDB" id="A0A2P8IF84"/>
<dbReference type="InterPro" id="IPR007421">
    <property type="entry name" value="Schlafen_AlbA_2_dom"/>
</dbReference>
<dbReference type="Pfam" id="PF04326">
    <property type="entry name" value="SLFN_AlbA_2"/>
    <property type="match status" value="1"/>
</dbReference>
<dbReference type="Proteomes" id="UP000241118">
    <property type="component" value="Unassembled WGS sequence"/>
</dbReference>
<evidence type="ECO:0000259" key="1">
    <source>
        <dbReference type="Pfam" id="PF04326"/>
    </source>
</evidence>
<feature type="domain" description="Schlafen AlbA-2" evidence="1">
    <location>
        <begin position="69"/>
        <end position="191"/>
    </location>
</feature>
<name>A0A2P8IF84_SACCR</name>
<comment type="caution">
    <text evidence="2">The sequence shown here is derived from an EMBL/GenBank/DDBJ whole genome shotgun (WGS) entry which is preliminary data.</text>
</comment>
<protein>
    <submittedName>
        <fullName evidence="2">Putative DNA-binding protein</fullName>
    </submittedName>
</protein>